<dbReference type="Proteomes" id="UP001417504">
    <property type="component" value="Unassembled WGS sequence"/>
</dbReference>
<accession>A0AAP0PJS8</accession>
<feature type="region of interest" description="Disordered" evidence="1">
    <location>
        <begin position="32"/>
        <end position="80"/>
    </location>
</feature>
<organism evidence="2 3">
    <name type="scientific">Stephania japonica</name>
    <dbReference type="NCBI Taxonomy" id="461633"/>
    <lineage>
        <taxon>Eukaryota</taxon>
        <taxon>Viridiplantae</taxon>
        <taxon>Streptophyta</taxon>
        <taxon>Embryophyta</taxon>
        <taxon>Tracheophyta</taxon>
        <taxon>Spermatophyta</taxon>
        <taxon>Magnoliopsida</taxon>
        <taxon>Ranunculales</taxon>
        <taxon>Menispermaceae</taxon>
        <taxon>Menispermoideae</taxon>
        <taxon>Cissampelideae</taxon>
        <taxon>Stephania</taxon>
    </lineage>
</organism>
<dbReference type="PANTHER" id="PTHR23198:SF6">
    <property type="entry name" value="NUCLEAR PORE COMPLEX PROTEIN NUP98-NUP96"/>
    <property type="match status" value="1"/>
</dbReference>
<evidence type="ECO:0008006" key="4">
    <source>
        <dbReference type="Google" id="ProtNLM"/>
    </source>
</evidence>
<name>A0AAP0PJS8_9MAGN</name>
<proteinExistence type="predicted"/>
<dbReference type="GO" id="GO:0008139">
    <property type="term" value="F:nuclear localization sequence binding"/>
    <property type="evidence" value="ECO:0007669"/>
    <property type="project" value="TreeGrafter"/>
</dbReference>
<dbReference type="PANTHER" id="PTHR23198">
    <property type="entry name" value="NUCLEOPORIN"/>
    <property type="match status" value="1"/>
</dbReference>
<protein>
    <recommendedName>
        <fullName evidence="4">Nuclear pore complex protein NUP98A-like</fullName>
    </recommendedName>
</protein>
<keyword evidence="3" id="KW-1185">Reference proteome</keyword>
<dbReference type="Pfam" id="PF21240">
    <property type="entry name" value="Nup98_GLEBS"/>
    <property type="match status" value="1"/>
</dbReference>
<dbReference type="GO" id="GO:0000973">
    <property type="term" value="P:post-transcriptional tethering of RNA polymerase II gene DNA at nuclear periphery"/>
    <property type="evidence" value="ECO:0007669"/>
    <property type="project" value="TreeGrafter"/>
</dbReference>
<feature type="compositionally biased region" description="Polar residues" evidence="1">
    <location>
        <begin position="38"/>
        <end position="47"/>
    </location>
</feature>
<dbReference type="GO" id="GO:0006405">
    <property type="term" value="P:RNA export from nucleus"/>
    <property type="evidence" value="ECO:0007669"/>
    <property type="project" value="TreeGrafter"/>
</dbReference>
<gene>
    <name evidence="2" type="ORF">Sjap_005157</name>
</gene>
<dbReference type="GO" id="GO:0034398">
    <property type="term" value="P:telomere tethering at nuclear periphery"/>
    <property type="evidence" value="ECO:0007669"/>
    <property type="project" value="TreeGrafter"/>
</dbReference>
<feature type="region of interest" description="Disordered" evidence="1">
    <location>
        <begin position="314"/>
        <end position="338"/>
    </location>
</feature>
<dbReference type="GO" id="GO:0003723">
    <property type="term" value="F:RNA binding"/>
    <property type="evidence" value="ECO:0007669"/>
    <property type="project" value="TreeGrafter"/>
</dbReference>
<dbReference type="GO" id="GO:0006606">
    <property type="term" value="P:protein import into nucleus"/>
    <property type="evidence" value="ECO:0007669"/>
    <property type="project" value="TreeGrafter"/>
</dbReference>
<feature type="compositionally biased region" description="Low complexity" evidence="1">
    <location>
        <begin position="64"/>
        <end position="78"/>
    </location>
</feature>
<evidence type="ECO:0000313" key="2">
    <source>
        <dbReference type="EMBL" id="KAK9145254.1"/>
    </source>
</evidence>
<sequence>MGVHGEAQSSAPMASALPTLAASAPAAPGSSLPHLIGASTTPTSGPSKFSYPFGETSQQTQPTSGNNLFGSSSFGSSSQPTVGATSTPAFGFISTPTTTIDASCTSAFGSSGGVFGGSATAFSFSTGSLNTPAFGAPSTPTFSASSTPAFVPSSTPSFTFSSSASFGQSTAALGSIPFRASSCTPRKSTSFGIFRTPAYGSTLSGWSGSRIVAYATVPNEDIGGDLQAISAMHYYEYKSHEELRWEDYRLGDKGGPNPPVPATVVCSGSPAAQFGQSSSNPFLGTFGTSLSPSPFDASTSPAFGSSSLPTSNVAGFHQTTPSLSAPIQSEQPFQTSGNFSQTQAVASSVFCGAPSSSGQVPFGQQSAGNSHIVIQAPMNPSGTLLITLKFI</sequence>
<dbReference type="AlphaFoldDB" id="A0AAP0PJS8"/>
<dbReference type="InterPro" id="IPR037665">
    <property type="entry name" value="Nucleoporin_S59-like"/>
</dbReference>
<comment type="caution">
    <text evidence="2">The sequence shown here is derived from an EMBL/GenBank/DDBJ whole genome shotgun (WGS) entry which is preliminary data.</text>
</comment>
<evidence type="ECO:0000256" key="1">
    <source>
        <dbReference type="SAM" id="MobiDB-lite"/>
    </source>
</evidence>
<dbReference type="GO" id="GO:0017056">
    <property type="term" value="F:structural constituent of nuclear pore"/>
    <property type="evidence" value="ECO:0007669"/>
    <property type="project" value="TreeGrafter"/>
</dbReference>
<evidence type="ECO:0000313" key="3">
    <source>
        <dbReference type="Proteomes" id="UP001417504"/>
    </source>
</evidence>
<dbReference type="Gene3D" id="1.10.10.2360">
    <property type="match status" value="1"/>
</dbReference>
<dbReference type="GO" id="GO:0044614">
    <property type="term" value="C:nuclear pore cytoplasmic filaments"/>
    <property type="evidence" value="ECO:0007669"/>
    <property type="project" value="TreeGrafter"/>
</dbReference>
<reference evidence="2 3" key="1">
    <citation type="submission" date="2024-01" db="EMBL/GenBank/DDBJ databases">
        <title>Genome assemblies of Stephania.</title>
        <authorList>
            <person name="Yang L."/>
        </authorList>
    </citation>
    <scope>NUCLEOTIDE SEQUENCE [LARGE SCALE GENOMIC DNA]</scope>
    <source>
        <strain evidence="2">QJT</strain>
        <tissue evidence="2">Leaf</tissue>
    </source>
</reference>
<dbReference type="EMBL" id="JBBNAE010000002">
    <property type="protein sequence ID" value="KAK9145254.1"/>
    <property type="molecule type" value="Genomic_DNA"/>
</dbReference>